<dbReference type="Proteomes" id="UP000054230">
    <property type="component" value="Unassembled WGS sequence"/>
</dbReference>
<keyword evidence="1" id="KW-1133">Transmembrane helix</keyword>
<evidence type="ECO:0000256" key="1">
    <source>
        <dbReference type="SAM" id="Phobius"/>
    </source>
</evidence>
<gene>
    <name evidence="4" type="ORF">LMG8520_0487</name>
</gene>
<dbReference type="AlphaFoldDB" id="A0A0V8DJI6"/>
<dbReference type="Pfam" id="PF11797">
    <property type="entry name" value="WxLIP_HBD"/>
    <property type="match status" value="1"/>
</dbReference>
<feature type="domain" description="WxL Interacting Protein host binding" evidence="3">
    <location>
        <begin position="170"/>
        <end position="333"/>
    </location>
</feature>
<evidence type="ECO:0000259" key="2">
    <source>
        <dbReference type="Pfam" id="PF06030"/>
    </source>
</evidence>
<dbReference type="InterPro" id="IPR010317">
    <property type="entry name" value="WxLIP_PGBD"/>
</dbReference>
<comment type="caution">
    <text evidence="4">The sequence shown here is derived from an EMBL/GenBank/DDBJ whole genome shotgun (WGS) entry which is preliminary data.</text>
</comment>
<evidence type="ECO:0000259" key="3">
    <source>
        <dbReference type="Pfam" id="PF11797"/>
    </source>
</evidence>
<keyword evidence="1" id="KW-0472">Membrane</keyword>
<dbReference type="RefSeq" id="WP_058209224.1">
    <property type="nucleotide sequence ID" value="NZ_LKLP01000025.1"/>
</dbReference>
<keyword evidence="1" id="KW-0812">Transmembrane</keyword>
<protein>
    <submittedName>
        <fullName evidence="4">Cell surface protein</fullName>
    </submittedName>
</protein>
<dbReference type="InterPro" id="IPR021759">
    <property type="entry name" value="WxLIP_HBD"/>
</dbReference>
<proteinExistence type="predicted"/>
<feature type="transmembrane region" description="Helical" evidence="1">
    <location>
        <begin position="346"/>
        <end position="367"/>
    </location>
</feature>
<evidence type="ECO:0000313" key="5">
    <source>
        <dbReference type="Proteomes" id="UP000054230"/>
    </source>
</evidence>
<name>A0A0V8DJI6_LACLL</name>
<reference evidence="5" key="1">
    <citation type="submission" date="2015-10" db="EMBL/GenBank/DDBJ databases">
        <title>Draft Genome Sequences of 11 Lactococcus lactis subspecies cremoris strains.</title>
        <authorList>
            <person name="Wels M."/>
            <person name="Backus L."/>
            <person name="Boekhorst J."/>
            <person name="Dijkstra A."/>
            <person name="Beerthuizen M."/>
            <person name="Kelly W."/>
            <person name="Siezen R."/>
            <person name="Bachmann H."/>
            <person name="Van Hijum S."/>
        </authorList>
    </citation>
    <scope>NUCLEOTIDE SEQUENCE [LARGE SCALE GENOMIC DNA]</scope>
    <source>
        <strain evidence="5">LMG8520</strain>
    </source>
</reference>
<dbReference type="Pfam" id="PF06030">
    <property type="entry name" value="WxLIP_PGBD"/>
    <property type="match status" value="1"/>
</dbReference>
<sequence>MIEKKNSVSNIIGKVSLVLVLVFSLFYCSKSIYASSSNFNVSPEIPENQVDKNLGYFNLVMSPESQQTLSFKVNNATSKSITVEMAFAHSTTNGNGLAIYDSSEATKDSSLKYNIEDFIDIRKKEVTIAAHAQVIMTAKVTMPKGMDTGILAGGFSFKEKEGNHESGSSKGVSIKNEYRYVIALVTQQNTQKVSPQLKLNEVKATQVNSRNVFAANLQNISPTYLQDMNARATVKGVTNSELKYSFENSDMKMAPNSNFDFAIPVSIKGNIGDQTSKGLEAGKYHLSMTVYGVKSTTGAYETTVNGKTVNYEYKWTFEKDFEIAGEKAKKLNNSDPTVHYKEPINWLMIIGIALILIILLLIFLIFSSRRKKENHPK</sequence>
<accession>A0A0V8DJI6</accession>
<organism evidence="4 5">
    <name type="scientific">Lactococcus lactis subsp. lactis</name>
    <name type="common">Streptococcus lactis</name>
    <dbReference type="NCBI Taxonomy" id="1360"/>
    <lineage>
        <taxon>Bacteria</taxon>
        <taxon>Bacillati</taxon>
        <taxon>Bacillota</taxon>
        <taxon>Bacilli</taxon>
        <taxon>Lactobacillales</taxon>
        <taxon>Streptococcaceae</taxon>
        <taxon>Lactococcus</taxon>
    </lineage>
</organism>
<dbReference type="EMBL" id="LKLP01000025">
    <property type="protein sequence ID" value="KSU13639.1"/>
    <property type="molecule type" value="Genomic_DNA"/>
</dbReference>
<dbReference type="PATRIC" id="fig|1360.106.peg.1498"/>
<feature type="domain" description="WxL Interacting Protein peptidoglycan binding" evidence="2">
    <location>
        <begin position="39"/>
        <end position="159"/>
    </location>
</feature>
<evidence type="ECO:0000313" key="4">
    <source>
        <dbReference type="EMBL" id="KSU13639.1"/>
    </source>
</evidence>